<name>A0A6B8RL85_9BACL</name>
<dbReference type="Proteomes" id="UP000426246">
    <property type="component" value="Chromosome"/>
</dbReference>
<evidence type="ECO:0000313" key="2">
    <source>
        <dbReference type="Proteomes" id="UP000426246"/>
    </source>
</evidence>
<proteinExistence type="predicted"/>
<dbReference type="EMBL" id="CP034235">
    <property type="protein sequence ID" value="QGQ96524.1"/>
    <property type="molecule type" value="Genomic_DNA"/>
</dbReference>
<gene>
    <name evidence="1" type="ORF">EHS13_17340</name>
</gene>
<evidence type="ECO:0000313" key="1">
    <source>
        <dbReference type="EMBL" id="QGQ96524.1"/>
    </source>
</evidence>
<protein>
    <submittedName>
        <fullName evidence="1">Uncharacterized protein</fullName>
    </submittedName>
</protein>
<keyword evidence="2" id="KW-1185">Reference proteome</keyword>
<sequence length="66" mass="7622">MTMHKNEIGLNSQTLSSYDPLIWRKDVHVVSQKFPQHLVSDSGKAGNSENNVENMFWTNVYSRTRP</sequence>
<accession>A0A6B8RL85</accession>
<dbReference type="KEGG" id="ppsc:EHS13_17340"/>
<organism evidence="1 2">
    <name type="scientific">Paenibacillus psychroresistens</name>
    <dbReference type="NCBI Taxonomy" id="1778678"/>
    <lineage>
        <taxon>Bacteria</taxon>
        <taxon>Bacillati</taxon>
        <taxon>Bacillota</taxon>
        <taxon>Bacilli</taxon>
        <taxon>Bacillales</taxon>
        <taxon>Paenibacillaceae</taxon>
        <taxon>Paenibacillus</taxon>
    </lineage>
</organism>
<dbReference type="AlphaFoldDB" id="A0A6B8RL85"/>
<reference evidence="2" key="1">
    <citation type="submission" date="2018-11" db="EMBL/GenBank/DDBJ databases">
        <title>Complete genome sequence of Paenibacillus sp. ML311-T8.</title>
        <authorList>
            <person name="Nam Y.-D."/>
            <person name="Kang J."/>
            <person name="Chung W.-H."/>
            <person name="Park Y.S."/>
        </authorList>
    </citation>
    <scope>NUCLEOTIDE SEQUENCE [LARGE SCALE GENOMIC DNA]</scope>
    <source>
        <strain evidence="2">ML311-T8</strain>
    </source>
</reference>
<dbReference type="RefSeq" id="WP_155701595.1">
    <property type="nucleotide sequence ID" value="NZ_CP034235.1"/>
</dbReference>